<dbReference type="InterPro" id="IPR000182">
    <property type="entry name" value="GNAT_dom"/>
</dbReference>
<evidence type="ECO:0000259" key="2">
    <source>
        <dbReference type="Pfam" id="PF13302"/>
    </source>
</evidence>
<organism evidence="3 4">
    <name type="scientific">Klugiella xanthotipulae</name>
    <dbReference type="NCBI Taxonomy" id="244735"/>
    <lineage>
        <taxon>Bacteria</taxon>
        <taxon>Bacillati</taxon>
        <taxon>Actinomycetota</taxon>
        <taxon>Actinomycetes</taxon>
        <taxon>Micrococcales</taxon>
        <taxon>Microbacteriaceae</taxon>
        <taxon>Klugiella</taxon>
    </lineage>
</organism>
<keyword evidence="4" id="KW-1185">Reference proteome</keyword>
<dbReference type="Proteomes" id="UP000318331">
    <property type="component" value="Unassembled WGS sequence"/>
</dbReference>
<proteinExistence type="predicted"/>
<comment type="caution">
    <text evidence="3">The sequence shown here is derived from an EMBL/GenBank/DDBJ whole genome shotgun (WGS) entry which is preliminary data.</text>
</comment>
<feature type="compositionally biased region" description="Polar residues" evidence="1">
    <location>
        <begin position="58"/>
        <end position="77"/>
    </location>
</feature>
<dbReference type="Pfam" id="PF13302">
    <property type="entry name" value="Acetyltransf_3"/>
    <property type="match status" value="1"/>
</dbReference>
<gene>
    <name evidence="3" type="ORF">FB466_0272</name>
</gene>
<evidence type="ECO:0000313" key="3">
    <source>
        <dbReference type="EMBL" id="TQM65470.1"/>
    </source>
</evidence>
<reference evidence="3 4" key="1">
    <citation type="submission" date="2019-06" db="EMBL/GenBank/DDBJ databases">
        <title>Sequencing the genomes of 1000 actinobacteria strains.</title>
        <authorList>
            <person name="Klenk H.-P."/>
        </authorList>
    </citation>
    <scope>NUCLEOTIDE SEQUENCE [LARGE SCALE GENOMIC DNA]</scope>
    <source>
        <strain evidence="3 4">DSM 18031</strain>
    </source>
</reference>
<protein>
    <recommendedName>
        <fullName evidence="2">N-acetyltransferase domain-containing protein</fullName>
    </recommendedName>
</protein>
<dbReference type="Gene3D" id="3.40.630.30">
    <property type="match status" value="1"/>
</dbReference>
<evidence type="ECO:0000313" key="4">
    <source>
        <dbReference type="Proteomes" id="UP000318331"/>
    </source>
</evidence>
<feature type="region of interest" description="Disordered" evidence="1">
    <location>
        <begin position="54"/>
        <end position="77"/>
    </location>
</feature>
<accession>A0A543I4R1</accession>
<dbReference type="EMBL" id="VFPN01000001">
    <property type="protein sequence ID" value="TQM65470.1"/>
    <property type="molecule type" value="Genomic_DNA"/>
</dbReference>
<evidence type="ECO:0000256" key="1">
    <source>
        <dbReference type="SAM" id="MobiDB-lite"/>
    </source>
</evidence>
<name>A0A543I4R1_9MICO</name>
<sequence length="77" mass="8045">MTALVTLHGSVSLRNWTDADLAPFAALNADPEVMAYFPGTLNREQSDALARCLGPWSGHSSGPRNASRGTDAATGNS</sequence>
<dbReference type="GO" id="GO:0016747">
    <property type="term" value="F:acyltransferase activity, transferring groups other than amino-acyl groups"/>
    <property type="evidence" value="ECO:0007669"/>
    <property type="project" value="InterPro"/>
</dbReference>
<dbReference type="AlphaFoldDB" id="A0A543I4R1"/>
<dbReference type="RefSeq" id="WP_211344734.1">
    <property type="nucleotide sequence ID" value="NZ_BAAAYS010000013.1"/>
</dbReference>
<feature type="domain" description="N-acetyltransferase" evidence="2">
    <location>
        <begin position="12"/>
        <end position="51"/>
    </location>
</feature>